<sequence>MTYKKNRALTFVATLLGRFLLYKSSSPFCHRSFQQLTNNNTLSWEELYEHYLPEINTDSDNIIDLAKENPEDDNSNNN</sequence>
<proteinExistence type="predicted"/>
<gene>
    <name evidence="1" type="ORF">RPERSI_LOCUS6641</name>
</gene>
<reference evidence="1" key="1">
    <citation type="submission" date="2021-06" db="EMBL/GenBank/DDBJ databases">
        <authorList>
            <person name="Kallberg Y."/>
            <person name="Tangrot J."/>
            <person name="Rosling A."/>
        </authorList>
    </citation>
    <scope>NUCLEOTIDE SEQUENCE</scope>
    <source>
        <strain evidence="1">MA461A</strain>
    </source>
</reference>
<dbReference type="Proteomes" id="UP000789920">
    <property type="component" value="Unassembled WGS sequence"/>
</dbReference>
<feature type="non-terminal residue" evidence="1">
    <location>
        <position position="78"/>
    </location>
</feature>
<evidence type="ECO:0000313" key="1">
    <source>
        <dbReference type="EMBL" id="CAG8619153.1"/>
    </source>
</evidence>
<comment type="caution">
    <text evidence="1">The sequence shown here is derived from an EMBL/GenBank/DDBJ whole genome shotgun (WGS) entry which is preliminary data.</text>
</comment>
<keyword evidence="2" id="KW-1185">Reference proteome</keyword>
<dbReference type="EMBL" id="CAJVQC010010664">
    <property type="protein sequence ID" value="CAG8619153.1"/>
    <property type="molecule type" value="Genomic_DNA"/>
</dbReference>
<evidence type="ECO:0000313" key="2">
    <source>
        <dbReference type="Proteomes" id="UP000789920"/>
    </source>
</evidence>
<name>A0ACA9MXW9_9GLOM</name>
<organism evidence="1 2">
    <name type="scientific">Racocetra persica</name>
    <dbReference type="NCBI Taxonomy" id="160502"/>
    <lineage>
        <taxon>Eukaryota</taxon>
        <taxon>Fungi</taxon>
        <taxon>Fungi incertae sedis</taxon>
        <taxon>Mucoromycota</taxon>
        <taxon>Glomeromycotina</taxon>
        <taxon>Glomeromycetes</taxon>
        <taxon>Diversisporales</taxon>
        <taxon>Gigasporaceae</taxon>
        <taxon>Racocetra</taxon>
    </lineage>
</organism>
<protein>
    <submittedName>
        <fullName evidence="1">4348_t:CDS:1</fullName>
    </submittedName>
</protein>
<accession>A0ACA9MXW9</accession>